<dbReference type="GO" id="GO:0016874">
    <property type="term" value="F:ligase activity"/>
    <property type="evidence" value="ECO:0007669"/>
    <property type="project" value="UniProtKB-KW"/>
</dbReference>
<dbReference type="InterPro" id="IPR004143">
    <property type="entry name" value="BPL_LPL_catalytic"/>
</dbReference>
<evidence type="ECO:0000256" key="4">
    <source>
        <dbReference type="ARBA" id="ARBA00023315"/>
    </source>
</evidence>
<accession>A0A1D3UVA3</accession>
<dbReference type="EMBL" id="FMMM01000078">
    <property type="protein sequence ID" value="SCQ23961.1"/>
    <property type="molecule type" value="Genomic_DNA"/>
</dbReference>
<reference evidence="13 14" key="1">
    <citation type="submission" date="2016-09" db="EMBL/GenBank/DDBJ databases">
        <authorList>
            <person name="Capua I."/>
            <person name="De Benedictis P."/>
            <person name="Joannis T."/>
            <person name="Lombin L.H."/>
            <person name="Cattoli G."/>
        </authorList>
    </citation>
    <scope>NUCLEOTIDE SEQUENCE [LARGE SCALE GENOMIC DNA]</scope>
    <source>
        <strain evidence="13 14">UB20</strain>
    </source>
</reference>
<protein>
    <recommendedName>
        <fullName evidence="6 7">Octanoyltransferase</fullName>
        <ecNumber evidence="6 7">2.3.1.181</ecNumber>
    </recommendedName>
    <alternativeName>
        <fullName evidence="6">Lipoate-protein ligase B</fullName>
    </alternativeName>
    <alternativeName>
        <fullName evidence="6">Lipoyl/octanoyl transferase</fullName>
    </alternativeName>
    <alternativeName>
        <fullName evidence="6">Octanoyl-[acyl-carrier-protein]-protein N-octanoyltransferase</fullName>
    </alternativeName>
</protein>
<evidence type="ECO:0000313" key="13">
    <source>
        <dbReference type="EMBL" id="SCQ23961.1"/>
    </source>
</evidence>
<evidence type="ECO:0000313" key="12">
    <source>
        <dbReference type="EMBL" id="PDP43340.1"/>
    </source>
</evidence>
<evidence type="ECO:0000256" key="2">
    <source>
        <dbReference type="ARBA" id="ARBA00022490"/>
    </source>
</evidence>
<dbReference type="AlphaFoldDB" id="A0A1D3UVA3"/>
<dbReference type="Pfam" id="PF21948">
    <property type="entry name" value="LplA-B_cat"/>
    <property type="match status" value="1"/>
</dbReference>
<dbReference type="NCBIfam" id="NF010925">
    <property type="entry name" value="PRK14345.1"/>
    <property type="match status" value="1"/>
</dbReference>
<feature type="binding site" evidence="6 9">
    <location>
        <begin position="155"/>
        <end position="157"/>
    </location>
    <ligand>
        <name>substrate</name>
    </ligand>
</feature>
<name>A0A1D3UVA3_TANFO</name>
<dbReference type="GO" id="GO:0033819">
    <property type="term" value="F:lipoyl(octanoyl) transferase activity"/>
    <property type="evidence" value="ECO:0007669"/>
    <property type="project" value="UniProtKB-EC"/>
</dbReference>
<comment type="function">
    <text evidence="5 6 7">Catalyzes the transfer of endogenously produced octanoic acid from octanoyl-acyl-carrier-protein onto the lipoyl domains of lipoate-dependent enzymes. Lipoyl-ACP can also act as a substrate although octanoyl-ACP is likely to be the physiological substrate.</text>
</comment>
<feature type="site" description="Lowers pKa of active site Cys" evidence="6 10">
    <location>
        <position position="152"/>
    </location>
</feature>
<evidence type="ECO:0000256" key="7">
    <source>
        <dbReference type="PIRNR" id="PIRNR016262"/>
    </source>
</evidence>
<dbReference type="PIRSF" id="PIRSF016262">
    <property type="entry name" value="LPLase"/>
    <property type="match status" value="1"/>
</dbReference>
<evidence type="ECO:0000256" key="1">
    <source>
        <dbReference type="ARBA" id="ARBA00004821"/>
    </source>
</evidence>
<reference evidence="12 15" key="2">
    <citation type="submission" date="2017-09" db="EMBL/GenBank/DDBJ databases">
        <title>Phase variable restriction modification systems are present in the genome sequences of periodontal pathogens Prevotella intermedia, Tannerella forsythia and Porphyromonas gingivalis.</title>
        <authorList>
            <person name="Haigh R.D."/>
            <person name="Crawford L."/>
            <person name="Ralph J."/>
            <person name="Wanford J."/>
            <person name="Vartoukian S.R."/>
            <person name="Hijazib K."/>
            <person name="Wade W."/>
            <person name="Oggioni M.R."/>
        </authorList>
    </citation>
    <scope>NUCLEOTIDE SEQUENCE [LARGE SCALE GENOMIC DNA]</scope>
    <source>
        <strain evidence="12 15">WW11663</strain>
    </source>
</reference>
<evidence type="ECO:0000256" key="5">
    <source>
        <dbReference type="ARBA" id="ARBA00024732"/>
    </source>
</evidence>
<dbReference type="PROSITE" id="PS01313">
    <property type="entry name" value="LIPB"/>
    <property type="match status" value="1"/>
</dbReference>
<dbReference type="PANTHER" id="PTHR10993">
    <property type="entry name" value="OCTANOYLTRANSFERASE"/>
    <property type="match status" value="1"/>
</dbReference>
<evidence type="ECO:0000313" key="15">
    <source>
        <dbReference type="Proteomes" id="UP000219259"/>
    </source>
</evidence>
<dbReference type="OMA" id="PPMGIRD"/>
<dbReference type="Proteomes" id="UP000182057">
    <property type="component" value="Unassembled WGS sequence"/>
</dbReference>
<evidence type="ECO:0000313" key="14">
    <source>
        <dbReference type="Proteomes" id="UP000182057"/>
    </source>
</evidence>
<dbReference type="EC" id="2.3.1.181" evidence="6 7"/>
<dbReference type="UniPathway" id="UPA00538">
    <property type="reaction ID" value="UER00592"/>
</dbReference>
<dbReference type="RefSeq" id="WP_014225852.1">
    <property type="nucleotide sequence ID" value="NZ_CAJPTF010000026.1"/>
</dbReference>
<dbReference type="EMBL" id="NSLJ01000022">
    <property type="protein sequence ID" value="PDP43340.1"/>
    <property type="molecule type" value="Genomic_DNA"/>
</dbReference>
<keyword evidence="2 6" id="KW-0963">Cytoplasm</keyword>
<feature type="active site" description="Acyl-thioester intermediate" evidence="6 8">
    <location>
        <position position="186"/>
    </location>
</feature>
<proteinExistence type="inferred from homology"/>
<dbReference type="GO" id="GO:0005737">
    <property type="term" value="C:cytoplasm"/>
    <property type="evidence" value="ECO:0007669"/>
    <property type="project" value="UniProtKB-SubCell"/>
</dbReference>
<comment type="similarity">
    <text evidence="6 7">Belongs to the LipB family.</text>
</comment>
<dbReference type="PANTHER" id="PTHR10993:SF12">
    <property type="entry name" value="OCTANOYLTRANSFERASE"/>
    <property type="match status" value="1"/>
</dbReference>
<feature type="binding site" evidence="6 9">
    <location>
        <begin position="83"/>
        <end position="90"/>
    </location>
    <ligand>
        <name>substrate</name>
    </ligand>
</feature>
<dbReference type="HAMAP" id="MF_00013">
    <property type="entry name" value="LipB"/>
    <property type="match status" value="1"/>
</dbReference>
<dbReference type="CDD" id="cd16444">
    <property type="entry name" value="LipB"/>
    <property type="match status" value="1"/>
</dbReference>
<evidence type="ECO:0000256" key="6">
    <source>
        <dbReference type="HAMAP-Rule" id="MF_00013"/>
    </source>
</evidence>
<dbReference type="GO" id="GO:0009249">
    <property type="term" value="P:protein lipoylation"/>
    <property type="evidence" value="ECO:0007669"/>
    <property type="project" value="InterPro"/>
</dbReference>
<dbReference type="Gene3D" id="3.30.930.10">
    <property type="entry name" value="Bira Bifunctional Protein, Domain 2"/>
    <property type="match status" value="1"/>
</dbReference>
<dbReference type="OrthoDB" id="9787061at2"/>
<evidence type="ECO:0000259" key="11">
    <source>
        <dbReference type="PROSITE" id="PS51733"/>
    </source>
</evidence>
<dbReference type="PROSITE" id="PS51733">
    <property type="entry name" value="BPL_LPL_CATALYTIC"/>
    <property type="match status" value="1"/>
</dbReference>
<dbReference type="NCBIfam" id="TIGR00214">
    <property type="entry name" value="lipB"/>
    <property type="match status" value="1"/>
</dbReference>
<dbReference type="Proteomes" id="UP000219259">
    <property type="component" value="Unassembled WGS sequence"/>
</dbReference>
<comment type="pathway">
    <text evidence="1 6 7">Protein modification; protein lipoylation via endogenous pathway; protein N(6)-(lipoyl)lysine from octanoyl-[acyl-carrier-protein]: step 1/2.</text>
</comment>
<dbReference type="InterPro" id="IPR045864">
    <property type="entry name" value="aa-tRNA-synth_II/BPL/LPL"/>
</dbReference>
<comment type="subcellular location">
    <subcellularLocation>
        <location evidence="6">Cytoplasm</location>
    </subcellularLocation>
</comment>
<organism evidence="13 14">
    <name type="scientific">Tannerella forsythia</name>
    <name type="common">Bacteroides forsythus</name>
    <dbReference type="NCBI Taxonomy" id="28112"/>
    <lineage>
        <taxon>Bacteria</taxon>
        <taxon>Pseudomonadati</taxon>
        <taxon>Bacteroidota</taxon>
        <taxon>Bacteroidia</taxon>
        <taxon>Bacteroidales</taxon>
        <taxon>Tannerellaceae</taxon>
        <taxon>Tannerella</taxon>
    </lineage>
</organism>
<feature type="binding site" evidence="6 9">
    <location>
        <begin position="168"/>
        <end position="170"/>
    </location>
    <ligand>
        <name>substrate</name>
    </ligand>
</feature>
<evidence type="ECO:0000256" key="10">
    <source>
        <dbReference type="PIRSR" id="PIRSR016262-3"/>
    </source>
</evidence>
<feature type="domain" description="BPL/LPL catalytic" evidence="11">
    <location>
        <begin position="38"/>
        <end position="225"/>
    </location>
</feature>
<comment type="miscellaneous">
    <text evidence="6">In the reaction, the free carboxyl group of octanoic acid is attached via an amide linkage to the epsilon-amino group of a specific lysine residue of lipoyl domains of lipoate-dependent enzymes.</text>
</comment>
<dbReference type="GeneID" id="34759554"/>
<evidence type="ECO:0000256" key="3">
    <source>
        <dbReference type="ARBA" id="ARBA00022679"/>
    </source>
</evidence>
<keyword evidence="4 6" id="KW-0012">Acyltransferase</keyword>
<keyword evidence="3 6" id="KW-0808">Transferase</keyword>
<evidence type="ECO:0000256" key="8">
    <source>
        <dbReference type="PIRSR" id="PIRSR016262-1"/>
    </source>
</evidence>
<dbReference type="InterPro" id="IPR020605">
    <property type="entry name" value="Octanoyltransferase_CS"/>
</dbReference>
<keyword evidence="12" id="KW-0436">Ligase</keyword>
<evidence type="ECO:0000256" key="9">
    <source>
        <dbReference type="PIRSR" id="PIRSR016262-2"/>
    </source>
</evidence>
<sequence length="227" mass="25147">MTSSSFTFCDLGRISYEKALIVQTNAFNNLITRKVQGESGENVLFFCEHEPVFTLGKHGKETNLLVSEERLNQHGISFYHTNRGGDITYHGPGQITGYPVFDLEQFGLGLKAYIDRLEETIIRFLSLYGLKGGRMTGASGVWFDTDTPKARKICAIGVRSSRFVTMHGFALNILTDLSYFSLIHPCGLVDKGVTSLAAECKSVPDFNVAKKRLASLFEEMFPRGGIG</sequence>
<comment type="catalytic activity">
    <reaction evidence="6 7">
        <text>octanoyl-[ACP] + L-lysyl-[protein] = N(6)-octanoyl-L-lysyl-[protein] + holo-[ACP] + H(+)</text>
        <dbReference type="Rhea" id="RHEA:17665"/>
        <dbReference type="Rhea" id="RHEA-COMP:9636"/>
        <dbReference type="Rhea" id="RHEA-COMP:9685"/>
        <dbReference type="Rhea" id="RHEA-COMP:9752"/>
        <dbReference type="Rhea" id="RHEA-COMP:9928"/>
        <dbReference type="ChEBI" id="CHEBI:15378"/>
        <dbReference type="ChEBI" id="CHEBI:29969"/>
        <dbReference type="ChEBI" id="CHEBI:64479"/>
        <dbReference type="ChEBI" id="CHEBI:78463"/>
        <dbReference type="ChEBI" id="CHEBI:78809"/>
        <dbReference type="EC" id="2.3.1.181"/>
    </reaction>
</comment>
<gene>
    <name evidence="6 13" type="primary">lipB</name>
    <name evidence="12" type="ORF">CLI86_09060</name>
    <name evidence="13" type="ORF">TFUB20_02222</name>
</gene>
<dbReference type="SUPFAM" id="SSF55681">
    <property type="entry name" value="Class II aaRS and biotin synthetases"/>
    <property type="match status" value="1"/>
</dbReference>
<dbReference type="InterPro" id="IPR000544">
    <property type="entry name" value="Octanoyltransferase"/>
</dbReference>